<evidence type="ECO:0000313" key="3">
    <source>
        <dbReference type="EMBL" id="KAG9247514.1"/>
    </source>
</evidence>
<dbReference type="PROSITE" id="PS50010">
    <property type="entry name" value="DH_2"/>
    <property type="match status" value="1"/>
</dbReference>
<name>A0A9P8CHN7_9HELO</name>
<proteinExistence type="predicted"/>
<dbReference type="InterPro" id="IPR035899">
    <property type="entry name" value="DBL_dom_sf"/>
</dbReference>
<dbReference type="SMART" id="SM00325">
    <property type="entry name" value="RhoGEF"/>
    <property type="match status" value="1"/>
</dbReference>
<evidence type="ECO:0000256" key="1">
    <source>
        <dbReference type="SAM" id="MobiDB-lite"/>
    </source>
</evidence>
<comment type="caution">
    <text evidence="3">The sequence shown here is derived from an EMBL/GenBank/DDBJ whole genome shotgun (WGS) entry which is preliminary data.</text>
</comment>
<evidence type="ECO:0000313" key="4">
    <source>
        <dbReference type="Proteomes" id="UP000887226"/>
    </source>
</evidence>
<accession>A0A9P8CHN7</accession>
<feature type="compositionally biased region" description="Basic and acidic residues" evidence="1">
    <location>
        <begin position="208"/>
        <end position="221"/>
    </location>
</feature>
<sequence length="1013" mass="111248">MLQQFSWSYISPLLGLPSKIMSHFETSITDAFVVGSSVSQAKSSQVPQKTSWGTLVPPTPSPLAYHLGLQQPNGIFDDVHWSPLAKDNSKQPLELLGSKIPLPNSKLSLVSIEGTAKCDTIVSGTSASTDRPSGDIQTLVDLGLSFNSAECAEATLQTSKTRIPLSDSESEIDIATSQRPDNHAKQPFNRWLRNLQKRRMTVNGPLDSVEKSFLETSERPQRSHHQKTSSESSSGFVTAVKSATISLASFSIAPHSRQTGVSSRNKADRSSRASNAGRQSEDSSFFARGVVADQGVTNRLIQRRQVIEELIATEENYVADIKFLKQVYVNLMGSMPSCTPKLRSSINMNLNEIIALHEELLGDLHRIVPYSEYTQADCIAERRLPAPFHGHNRWRSLDAVPETPRGAAPLHKIPGMTTEPSVAAEVAKALGKKINRFFVYEEYGAKYEIMLKDVTTTYRSTPQWNDFEAGLEALATTLASITTQNTVSKKALTIGDLLVKPLQRVCKYPLLFGELLKQTPVCDCPDSHMEIENVLIRIREATSEINKATDDSRMKAAIEKSWILQDRLYFSGMAEARSRTCIRGLGHIDLCGVLYATWQTKNGVEGQYLICLLYRDFLLLASAVKSEQMYAIQACIDIKELRVEEVDNGRGLQCHTAPFSWKLVFEHNHQLFELTMIACSAKEQVAWRKSLIDHMFKASFNIGEGASLGALSLNIKPMGTVFGKPGTIARRMSIHRATTVGQMSGLCQVVVKNTTAAREIGSSASSASINRSQSLLTSKRIPVLAPFRGERIRLESLLADVWTRDILLYPGMIGRSRGDVRTSASSIMRKLSVASIASNFTKRSSSSMAGSNRASADDELHCGSSYANQITNRAEPGSGESASIPDDHYLDPARARLESIDKDEALRVVEQAGVTLNGLPGYSNGTARRMATLRFKPDQRSDGLKMIVPPVRTSSTNSVSQSRNSSATTITGKADDDSGKENSPATSDPDLHMQAKLGKGKIRKAHGLRHLFR</sequence>
<dbReference type="Proteomes" id="UP000887226">
    <property type="component" value="Unassembled WGS sequence"/>
</dbReference>
<dbReference type="GO" id="GO:0005085">
    <property type="term" value="F:guanyl-nucleotide exchange factor activity"/>
    <property type="evidence" value="ECO:0007669"/>
    <property type="project" value="InterPro"/>
</dbReference>
<dbReference type="InterPro" id="IPR000219">
    <property type="entry name" value="DH_dom"/>
</dbReference>
<dbReference type="SUPFAM" id="SSF48065">
    <property type="entry name" value="DBL homology domain (DH-domain)"/>
    <property type="match status" value="1"/>
</dbReference>
<feature type="region of interest" description="Disordered" evidence="1">
    <location>
        <begin position="937"/>
        <end position="1013"/>
    </location>
</feature>
<dbReference type="SUPFAM" id="SSF50729">
    <property type="entry name" value="PH domain-like"/>
    <property type="match status" value="1"/>
</dbReference>
<feature type="domain" description="DH" evidence="2">
    <location>
        <begin position="302"/>
        <end position="548"/>
    </location>
</feature>
<dbReference type="GO" id="GO:0005737">
    <property type="term" value="C:cytoplasm"/>
    <property type="evidence" value="ECO:0007669"/>
    <property type="project" value="TreeGrafter"/>
</dbReference>
<feature type="compositionally biased region" description="Low complexity" evidence="1">
    <location>
        <begin position="951"/>
        <end position="966"/>
    </location>
</feature>
<reference evidence="3" key="1">
    <citation type="journal article" date="2021" name="IMA Fungus">
        <title>Genomic characterization of three marine fungi, including Emericellopsis atlantica sp. nov. with signatures of a generalist lifestyle and marine biomass degradation.</title>
        <authorList>
            <person name="Hagestad O.C."/>
            <person name="Hou L."/>
            <person name="Andersen J.H."/>
            <person name="Hansen E.H."/>
            <person name="Altermark B."/>
            <person name="Li C."/>
            <person name="Kuhnert E."/>
            <person name="Cox R.J."/>
            <person name="Crous P.W."/>
            <person name="Spatafora J.W."/>
            <person name="Lail K."/>
            <person name="Amirebrahimi M."/>
            <person name="Lipzen A."/>
            <person name="Pangilinan J."/>
            <person name="Andreopoulos W."/>
            <person name="Hayes R.D."/>
            <person name="Ng V."/>
            <person name="Grigoriev I.V."/>
            <person name="Jackson S.A."/>
            <person name="Sutton T.D.S."/>
            <person name="Dobson A.D.W."/>
            <person name="Rama T."/>
        </authorList>
    </citation>
    <scope>NUCLEOTIDE SEQUENCE</scope>
    <source>
        <strain evidence="3">TRa3180A</strain>
    </source>
</reference>
<dbReference type="Pfam" id="PF00621">
    <property type="entry name" value="RhoGEF"/>
    <property type="match status" value="1"/>
</dbReference>
<keyword evidence="4" id="KW-1185">Reference proteome</keyword>
<dbReference type="EMBL" id="MU253770">
    <property type="protein sequence ID" value="KAG9247514.1"/>
    <property type="molecule type" value="Genomic_DNA"/>
</dbReference>
<dbReference type="AlphaFoldDB" id="A0A9P8CHN7"/>
<dbReference type="PANTHER" id="PTHR12673:SF159">
    <property type="entry name" value="LD03170P"/>
    <property type="match status" value="1"/>
</dbReference>
<dbReference type="InterPro" id="IPR051092">
    <property type="entry name" value="FYVE_RhoGEF_PH"/>
</dbReference>
<feature type="compositionally biased region" description="Basic residues" evidence="1">
    <location>
        <begin position="998"/>
        <end position="1013"/>
    </location>
</feature>
<protein>
    <submittedName>
        <fullName evidence="3">RhoGEF domain-containing protein</fullName>
    </submittedName>
</protein>
<feature type="region of interest" description="Disordered" evidence="1">
    <location>
        <begin position="256"/>
        <end position="280"/>
    </location>
</feature>
<feature type="region of interest" description="Disordered" evidence="1">
    <location>
        <begin position="202"/>
        <end position="235"/>
    </location>
</feature>
<gene>
    <name evidence="3" type="ORF">BJ878DRAFT_492201</name>
</gene>
<organism evidence="3 4">
    <name type="scientific">Calycina marina</name>
    <dbReference type="NCBI Taxonomy" id="1763456"/>
    <lineage>
        <taxon>Eukaryota</taxon>
        <taxon>Fungi</taxon>
        <taxon>Dikarya</taxon>
        <taxon>Ascomycota</taxon>
        <taxon>Pezizomycotina</taxon>
        <taxon>Leotiomycetes</taxon>
        <taxon>Helotiales</taxon>
        <taxon>Pezizellaceae</taxon>
        <taxon>Calycina</taxon>
    </lineage>
</organism>
<evidence type="ECO:0000259" key="2">
    <source>
        <dbReference type="PROSITE" id="PS50010"/>
    </source>
</evidence>
<dbReference type="PANTHER" id="PTHR12673">
    <property type="entry name" value="FACIOGENITAL DYSPLASIA PROTEIN"/>
    <property type="match status" value="1"/>
</dbReference>
<dbReference type="OrthoDB" id="8059989at2759"/>
<dbReference type="Gene3D" id="1.20.900.10">
    <property type="entry name" value="Dbl homology (DH) domain"/>
    <property type="match status" value="1"/>
</dbReference>